<evidence type="ECO:0000313" key="2">
    <source>
        <dbReference type="Proteomes" id="UP000186922"/>
    </source>
</evidence>
<comment type="caution">
    <text evidence="1">The sequence shown here is derived from an EMBL/GenBank/DDBJ whole genome shotgun (WGS) entry which is preliminary data.</text>
</comment>
<protein>
    <submittedName>
        <fullName evidence="1">Uncharacterized protein</fullName>
    </submittedName>
</protein>
<sequence>MQSFKWKSKLDRPVLELIKLHDHTTNVILSNFVAEFNEFLDVERNLNVLHLLGCGPELWSGRSRLQKSG</sequence>
<dbReference type="AlphaFoldDB" id="A0A1D1VQQ5"/>
<dbReference type="EMBL" id="BDGG01000007">
    <property type="protein sequence ID" value="GAV02058.1"/>
    <property type="molecule type" value="Genomic_DNA"/>
</dbReference>
<proteinExistence type="predicted"/>
<evidence type="ECO:0000313" key="1">
    <source>
        <dbReference type="EMBL" id="GAV02058.1"/>
    </source>
</evidence>
<dbReference type="Proteomes" id="UP000186922">
    <property type="component" value="Unassembled WGS sequence"/>
</dbReference>
<accession>A0A1D1VQQ5</accession>
<organism evidence="1 2">
    <name type="scientific">Ramazzottius varieornatus</name>
    <name type="common">Water bear</name>
    <name type="synonym">Tardigrade</name>
    <dbReference type="NCBI Taxonomy" id="947166"/>
    <lineage>
        <taxon>Eukaryota</taxon>
        <taxon>Metazoa</taxon>
        <taxon>Ecdysozoa</taxon>
        <taxon>Tardigrada</taxon>
        <taxon>Eutardigrada</taxon>
        <taxon>Parachela</taxon>
        <taxon>Hypsibioidea</taxon>
        <taxon>Ramazzottiidae</taxon>
        <taxon>Ramazzottius</taxon>
    </lineage>
</organism>
<keyword evidence="2" id="KW-1185">Reference proteome</keyword>
<name>A0A1D1VQQ5_RAMVA</name>
<gene>
    <name evidence="1" type="primary">RvY_12671-1</name>
    <name evidence="1" type="synonym">RvY_12671.1</name>
    <name evidence="1" type="ORF">RvY_12671</name>
</gene>
<reference evidence="1 2" key="1">
    <citation type="journal article" date="2016" name="Nat. Commun.">
        <title>Extremotolerant tardigrade genome and improved radiotolerance of human cultured cells by tardigrade-unique protein.</title>
        <authorList>
            <person name="Hashimoto T."/>
            <person name="Horikawa D.D."/>
            <person name="Saito Y."/>
            <person name="Kuwahara H."/>
            <person name="Kozuka-Hata H."/>
            <person name="Shin-I T."/>
            <person name="Minakuchi Y."/>
            <person name="Ohishi K."/>
            <person name="Motoyama A."/>
            <person name="Aizu T."/>
            <person name="Enomoto A."/>
            <person name="Kondo K."/>
            <person name="Tanaka S."/>
            <person name="Hara Y."/>
            <person name="Koshikawa S."/>
            <person name="Sagara H."/>
            <person name="Miura T."/>
            <person name="Yokobori S."/>
            <person name="Miyagawa K."/>
            <person name="Suzuki Y."/>
            <person name="Kubo T."/>
            <person name="Oyama M."/>
            <person name="Kohara Y."/>
            <person name="Fujiyama A."/>
            <person name="Arakawa K."/>
            <person name="Katayama T."/>
            <person name="Toyoda A."/>
            <person name="Kunieda T."/>
        </authorList>
    </citation>
    <scope>NUCLEOTIDE SEQUENCE [LARGE SCALE GENOMIC DNA]</scope>
    <source>
        <strain evidence="1 2">YOKOZUNA-1</strain>
    </source>
</reference>